<accession>A0A085U2X3</accession>
<dbReference type="EMBL" id="LN681231">
    <property type="protein sequence ID" value="CEK28561.1"/>
    <property type="molecule type" value="Genomic_DNA"/>
</dbReference>
<evidence type="ECO:0000256" key="1">
    <source>
        <dbReference type="ARBA" id="ARBA00022448"/>
    </source>
</evidence>
<protein>
    <submittedName>
        <fullName evidence="9">Cytochrome c4</fullName>
    </submittedName>
    <submittedName>
        <fullName evidence="10">Putative cytochrome</fullName>
    </submittedName>
</protein>
<dbReference type="Proteomes" id="UP000255169">
    <property type="component" value="Unassembled WGS sequence"/>
</dbReference>
<name>A0A085U2X3_YERRU</name>
<feature type="chain" id="PRO_5009745772" evidence="7">
    <location>
        <begin position="21"/>
        <end position="104"/>
    </location>
</feature>
<dbReference type="PANTHER" id="PTHR33751:SF9">
    <property type="entry name" value="CYTOCHROME C4"/>
    <property type="match status" value="1"/>
</dbReference>
<dbReference type="GO" id="GO:0020037">
    <property type="term" value="F:heme binding"/>
    <property type="evidence" value="ECO:0007669"/>
    <property type="project" value="InterPro"/>
</dbReference>
<keyword evidence="4" id="KW-0249">Electron transport</keyword>
<evidence type="ECO:0000259" key="8">
    <source>
        <dbReference type="PROSITE" id="PS51007"/>
    </source>
</evidence>
<evidence type="ECO:0000256" key="4">
    <source>
        <dbReference type="ARBA" id="ARBA00022982"/>
    </source>
</evidence>
<gene>
    <name evidence="9" type="ORF">CSF007_14165</name>
    <name evidence="10" type="ORF">NCTC10476_02887</name>
</gene>
<dbReference type="EMBL" id="UHJG01000001">
    <property type="protein sequence ID" value="SUQ01526.1"/>
    <property type="molecule type" value="Genomic_DNA"/>
</dbReference>
<evidence type="ECO:0000256" key="6">
    <source>
        <dbReference type="PROSITE-ProRule" id="PRU00433"/>
    </source>
</evidence>
<evidence type="ECO:0000313" key="10">
    <source>
        <dbReference type="EMBL" id="SUQ01526.1"/>
    </source>
</evidence>
<evidence type="ECO:0000256" key="3">
    <source>
        <dbReference type="ARBA" id="ARBA00022723"/>
    </source>
</evidence>
<evidence type="ECO:0000256" key="2">
    <source>
        <dbReference type="ARBA" id="ARBA00022617"/>
    </source>
</evidence>
<dbReference type="PROSITE" id="PS51007">
    <property type="entry name" value="CYTC"/>
    <property type="match status" value="1"/>
</dbReference>
<reference evidence="10 11" key="2">
    <citation type="submission" date="2018-06" db="EMBL/GenBank/DDBJ databases">
        <authorList>
            <consortium name="Pathogen Informatics"/>
            <person name="Doyle S."/>
        </authorList>
    </citation>
    <scope>NUCLEOTIDE SEQUENCE [LARGE SCALE GENOMIC DNA]</scope>
    <source>
        <strain evidence="10 11">NCTC10476</strain>
    </source>
</reference>
<keyword evidence="3 6" id="KW-0479">Metal-binding</keyword>
<dbReference type="InterPro" id="IPR036909">
    <property type="entry name" value="Cyt_c-like_dom_sf"/>
</dbReference>
<keyword evidence="11" id="KW-1185">Reference proteome</keyword>
<keyword evidence="5 6" id="KW-0408">Iron</keyword>
<evidence type="ECO:0000313" key="9">
    <source>
        <dbReference type="EMBL" id="CEK28561.1"/>
    </source>
</evidence>
<dbReference type="InterPro" id="IPR050597">
    <property type="entry name" value="Cytochrome_c_Oxidase_Subunit"/>
</dbReference>
<dbReference type="eggNOG" id="COG2863">
    <property type="taxonomic scope" value="Bacteria"/>
</dbReference>
<feature type="signal peptide" evidence="7">
    <location>
        <begin position="1"/>
        <end position="20"/>
    </location>
</feature>
<dbReference type="PANTHER" id="PTHR33751">
    <property type="entry name" value="CBB3-TYPE CYTOCHROME C OXIDASE SUBUNIT FIXP"/>
    <property type="match status" value="1"/>
</dbReference>
<evidence type="ECO:0000313" key="11">
    <source>
        <dbReference type="Proteomes" id="UP000255169"/>
    </source>
</evidence>
<dbReference type="GO" id="GO:0046872">
    <property type="term" value="F:metal ion binding"/>
    <property type="evidence" value="ECO:0007669"/>
    <property type="project" value="UniProtKB-KW"/>
</dbReference>
<dbReference type="Pfam" id="PF00034">
    <property type="entry name" value="Cytochrom_C"/>
    <property type="match status" value="1"/>
</dbReference>
<dbReference type="PATRIC" id="fig|29486.44.peg.3283"/>
<keyword evidence="1" id="KW-0813">Transport</keyword>
<reference evidence="9" key="1">
    <citation type="journal article" date="2015" name="Genome Announc.">
        <title>Complete Genome Sequence of Yersinia ruckeri Strain CSF007-82, Etiologic Agent of Red Mouth Disease in Salmonid Fish.</title>
        <authorList>
            <person name="Nelson M.C."/>
            <person name="LaPatra S.E."/>
            <person name="Welch T.J."/>
            <person name="Graf J."/>
        </authorList>
    </citation>
    <scope>NUCLEOTIDE SEQUENCE</scope>
    <source>
        <strain evidence="9">CSF007-82</strain>
    </source>
</reference>
<dbReference type="STRING" id="29486.UGYR_06600"/>
<organism evidence="9">
    <name type="scientific">Yersinia ruckeri</name>
    <dbReference type="NCBI Taxonomy" id="29486"/>
    <lineage>
        <taxon>Bacteria</taxon>
        <taxon>Pseudomonadati</taxon>
        <taxon>Pseudomonadota</taxon>
        <taxon>Gammaproteobacteria</taxon>
        <taxon>Enterobacterales</taxon>
        <taxon>Yersiniaceae</taxon>
        <taxon>Yersinia</taxon>
    </lineage>
</organism>
<keyword evidence="2 6" id="KW-0349">Heme</keyword>
<dbReference type="Gene3D" id="1.10.760.10">
    <property type="entry name" value="Cytochrome c-like domain"/>
    <property type="match status" value="1"/>
</dbReference>
<proteinExistence type="predicted"/>
<dbReference type="AlphaFoldDB" id="A0A085U2X3"/>
<keyword evidence="7" id="KW-0732">Signal</keyword>
<feature type="domain" description="Cytochrome c" evidence="8">
    <location>
        <begin position="22"/>
        <end position="103"/>
    </location>
</feature>
<evidence type="ECO:0000256" key="5">
    <source>
        <dbReference type="ARBA" id="ARBA00023004"/>
    </source>
</evidence>
<sequence>MRSVLLVAMMLSLSSFSALAKSDIAAGKAKSATCIACHGMNGKVSVPMYPNLAGQNALYLEQSLKAYKTGGRSGGQAEVMRAYVSGLTEEDMSDLAAYYASLKP</sequence>
<evidence type="ECO:0000256" key="7">
    <source>
        <dbReference type="SAM" id="SignalP"/>
    </source>
</evidence>
<dbReference type="GO" id="GO:0009055">
    <property type="term" value="F:electron transfer activity"/>
    <property type="evidence" value="ECO:0007669"/>
    <property type="project" value="InterPro"/>
</dbReference>
<dbReference type="GeneID" id="66880440"/>
<dbReference type="SUPFAM" id="SSF46626">
    <property type="entry name" value="Cytochrome c"/>
    <property type="match status" value="1"/>
</dbReference>
<dbReference type="RefSeq" id="WP_256466109.1">
    <property type="nucleotide sequence ID" value="NZ_CABIHT010000011.1"/>
</dbReference>
<dbReference type="InterPro" id="IPR009056">
    <property type="entry name" value="Cyt_c-like_dom"/>
</dbReference>